<feature type="transmembrane region" description="Helical" evidence="15">
    <location>
        <begin position="61"/>
        <end position="80"/>
    </location>
</feature>
<keyword evidence="3" id="KW-1003">Cell membrane</keyword>
<evidence type="ECO:0000256" key="9">
    <source>
        <dbReference type="ARBA" id="ARBA00023157"/>
    </source>
</evidence>
<keyword evidence="10 14" id="KW-0675">Receptor</keyword>
<organism evidence="17 18">
    <name type="scientific">Branchiostoma belcheri</name>
    <name type="common">Amphioxus</name>
    <dbReference type="NCBI Taxonomy" id="7741"/>
    <lineage>
        <taxon>Eukaryota</taxon>
        <taxon>Metazoa</taxon>
        <taxon>Chordata</taxon>
        <taxon>Cephalochordata</taxon>
        <taxon>Leptocardii</taxon>
        <taxon>Amphioxiformes</taxon>
        <taxon>Branchiostomatidae</taxon>
        <taxon>Branchiostoma</taxon>
    </lineage>
</organism>
<dbReference type="GO" id="GO:0007189">
    <property type="term" value="P:adenylate cyclase-activating G protein-coupled receptor signaling pathway"/>
    <property type="evidence" value="ECO:0007669"/>
    <property type="project" value="TreeGrafter"/>
</dbReference>
<proteinExistence type="inferred from homology"/>
<dbReference type="PANTHER" id="PTHR11866">
    <property type="entry name" value="G-PROTEIN COUPLED RECEPTOR FAMILY 1 MEMBER"/>
    <property type="match status" value="1"/>
</dbReference>
<feature type="transmembrane region" description="Helical" evidence="15">
    <location>
        <begin position="133"/>
        <end position="152"/>
    </location>
</feature>
<dbReference type="KEGG" id="bbel:109475172"/>
<feature type="transmembrane region" description="Helical" evidence="15">
    <location>
        <begin position="275"/>
        <end position="295"/>
    </location>
</feature>
<evidence type="ECO:0000259" key="16">
    <source>
        <dbReference type="PROSITE" id="PS50262"/>
    </source>
</evidence>
<dbReference type="GO" id="GO:0007204">
    <property type="term" value="P:positive regulation of cytosolic calcium ion concentration"/>
    <property type="evidence" value="ECO:0007669"/>
    <property type="project" value="TreeGrafter"/>
</dbReference>
<dbReference type="GO" id="GO:0004960">
    <property type="term" value="F:thromboxane receptor activity"/>
    <property type="evidence" value="ECO:0007669"/>
    <property type="project" value="UniProtKB-ARBA"/>
</dbReference>
<evidence type="ECO:0000256" key="7">
    <source>
        <dbReference type="ARBA" id="ARBA00023040"/>
    </source>
</evidence>
<dbReference type="PROSITE" id="PS50262">
    <property type="entry name" value="G_PROTEIN_RECEP_F1_2"/>
    <property type="match status" value="1"/>
</dbReference>
<dbReference type="GO" id="GO:0005886">
    <property type="term" value="C:plasma membrane"/>
    <property type="evidence" value="ECO:0007669"/>
    <property type="project" value="UniProtKB-SubCell"/>
</dbReference>
<sequence length="406" mass="45034">MMASAAGTFEEDFATAAYLENTSAGFLLTPTEEILLNVTGSGNGTDGVAPRDPSPALLKTALMFFTGVLSNVIALVVLCLSRRERRRSVFYTLVSGLAWTDLIGTLVVSPFALIVYANNFKWVGGEPLCKFHAFDMVAFGLCTNLIVAVMAVERYIALSHPYFYNIHIDRKKARIAIACVWIYTILFSLLPFVGVGRYEIQYPGTWCFFSTAGNLTLTEAVYPYAFAATGILIILGTTVLNVSLIFTMFKMRRRSLEMQTCREMRRLRKEKEIEIQMVVLLVGVTVVFTICWGPIMVRIIHNTSGGAVNHAADLLAINMASINQILDPWVYILFRKELLILFFRFLRVILCGKARMSIEPSIGSGGIGSGGRTEGHVTRPARFQEDFSVIVNGSAQNNQIEMTELV</sequence>
<comment type="subcellular location">
    <subcellularLocation>
        <location evidence="1">Cell membrane</location>
        <topology evidence="1">Multi-pass membrane protein</topology>
    </subcellularLocation>
</comment>
<dbReference type="OrthoDB" id="5959154at2759"/>
<dbReference type="AlphaFoldDB" id="A0A6P4ZBK0"/>
<dbReference type="RefSeq" id="XP_019631264.1">
    <property type="nucleotide sequence ID" value="XM_019775705.1"/>
</dbReference>
<evidence type="ECO:0000256" key="4">
    <source>
        <dbReference type="ARBA" id="ARBA00022553"/>
    </source>
</evidence>
<protein>
    <recommendedName>
        <fullName evidence="2">Thromboxane A2 receptor</fullName>
    </recommendedName>
    <alternativeName>
        <fullName evidence="13">Prostanoid TP receptor</fullName>
    </alternativeName>
</protein>
<dbReference type="Proteomes" id="UP000515135">
    <property type="component" value="Unplaced"/>
</dbReference>
<evidence type="ECO:0000256" key="5">
    <source>
        <dbReference type="ARBA" id="ARBA00022692"/>
    </source>
</evidence>
<dbReference type="CDD" id="cd14981">
    <property type="entry name" value="7tmA_Prostanoid_R"/>
    <property type="match status" value="1"/>
</dbReference>
<evidence type="ECO:0000256" key="14">
    <source>
        <dbReference type="RuleBase" id="RU000688"/>
    </source>
</evidence>
<dbReference type="GeneID" id="109475172"/>
<name>A0A6P4ZBK0_BRABE</name>
<dbReference type="GO" id="GO:0004957">
    <property type="term" value="F:prostaglandin E receptor activity"/>
    <property type="evidence" value="ECO:0007669"/>
    <property type="project" value="InterPro"/>
</dbReference>
<evidence type="ECO:0000256" key="12">
    <source>
        <dbReference type="ARBA" id="ARBA00023224"/>
    </source>
</evidence>
<evidence type="ECO:0000313" key="18">
    <source>
        <dbReference type="RefSeq" id="XP_019631264.1"/>
    </source>
</evidence>
<feature type="domain" description="G-protein coupled receptors family 1 profile" evidence="16">
    <location>
        <begin position="70"/>
        <end position="331"/>
    </location>
</feature>
<evidence type="ECO:0000256" key="3">
    <source>
        <dbReference type="ARBA" id="ARBA00022475"/>
    </source>
</evidence>
<evidence type="ECO:0000256" key="15">
    <source>
        <dbReference type="SAM" id="Phobius"/>
    </source>
</evidence>
<feature type="transmembrane region" description="Helical" evidence="15">
    <location>
        <begin position="89"/>
        <end position="113"/>
    </location>
</feature>
<dbReference type="InterPro" id="IPR001758">
    <property type="entry name" value="Prost_EP4_rcpt"/>
</dbReference>
<keyword evidence="17" id="KW-1185">Reference proteome</keyword>
<accession>A0A6P4ZBK0</accession>
<evidence type="ECO:0000256" key="1">
    <source>
        <dbReference type="ARBA" id="ARBA00004651"/>
    </source>
</evidence>
<dbReference type="PRINTS" id="PR01788">
    <property type="entry name" value="PROSTANOIDR"/>
</dbReference>
<evidence type="ECO:0000256" key="6">
    <source>
        <dbReference type="ARBA" id="ARBA00022989"/>
    </source>
</evidence>
<keyword evidence="11" id="KW-0325">Glycoprotein</keyword>
<keyword evidence="8 15" id="KW-0472">Membrane</keyword>
<keyword evidence="12 14" id="KW-0807">Transducer</keyword>
<dbReference type="PROSITE" id="PS00237">
    <property type="entry name" value="G_PROTEIN_RECEP_F1_1"/>
    <property type="match status" value="1"/>
</dbReference>
<evidence type="ECO:0000256" key="2">
    <source>
        <dbReference type="ARBA" id="ARBA00017628"/>
    </source>
</evidence>
<keyword evidence="5 14" id="KW-0812">Transmembrane</keyword>
<keyword evidence="4" id="KW-0597">Phosphoprotein</keyword>
<dbReference type="PANTHER" id="PTHR11866:SF16">
    <property type="entry name" value="PROSTAGLANDIN E2 RECEPTOR EP4 SUBTYPE-LIKE PROTEIN"/>
    <property type="match status" value="1"/>
</dbReference>
<comment type="similarity">
    <text evidence="14">Belongs to the G-protein coupled receptor 1 family.</text>
</comment>
<keyword evidence="7 14" id="KW-0297">G-protein coupled receptor</keyword>
<keyword evidence="6 15" id="KW-1133">Transmembrane helix</keyword>
<dbReference type="PRINTS" id="PR00586">
    <property type="entry name" value="PRSTNOIDEP4R"/>
</dbReference>
<evidence type="ECO:0000313" key="17">
    <source>
        <dbReference type="Proteomes" id="UP000515135"/>
    </source>
</evidence>
<feature type="transmembrane region" description="Helical" evidence="15">
    <location>
        <begin position="315"/>
        <end position="334"/>
    </location>
</feature>
<dbReference type="Gene3D" id="1.20.1070.10">
    <property type="entry name" value="Rhodopsin 7-helix transmembrane proteins"/>
    <property type="match status" value="1"/>
</dbReference>
<dbReference type="PRINTS" id="PR00237">
    <property type="entry name" value="GPCRRHODOPSN"/>
</dbReference>
<dbReference type="InterPro" id="IPR000276">
    <property type="entry name" value="GPCR_Rhodpsn"/>
</dbReference>
<feature type="transmembrane region" description="Helical" evidence="15">
    <location>
        <begin position="224"/>
        <end position="249"/>
    </location>
</feature>
<dbReference type="InterPro" id="IPR017452">
    <property type="entry name" value="GPCR_Rhodpsn_7TM"/>
</dbReference>
<reference evidence="18" key="1">
    <citation type="submission" date="2025-08" db="UniProtKB">
        <authorList>
            <consortium name="RefSeq"/>
        </authorList>
    </citation>
    <scope>IDENTIFICATION</scope>
    <source>
        <tissue evidence="18">Gonad</tissue>
    </source>
</reference>
<evidence type="ECO:0000256" key="13">
    <source>
        <dbReference type="ARBA" id="ARBA00029815"/>
    </source>
</evidence>
<feature type="transmembrane region" description="Helical" evidence="15">
    <location>
        <begin position="173"/>
        <end position="193"/>
    </location>
</feature>
<dbReference type="InterPro" id="IPR008365">
    <property type="entry name" value="Prostanoid_rcpt"/>
</dbReference>
<dbReference type="Pfam" id="PF00001">
    <property type="entry name" value="7tm_1"/>
    <property type="match status" value="1"/>
</dbReference>
<keyword evidence="9" id="KW-1015">Disulfide bond</keyword>
<dbReference type="SUPFAM" id="SSF81321">
    <property type="entry name" value="Family A G protein-coupled receptor-like"/>
    <property type="match status" value="1"/>
</dbReference>
<evidence type="ECO:0000256" key="11">
    <source>
        <dbReference type="ARBA" id="ARBA00023180"/>
    </source>
</evidence>
<evidence type="ECO:0000256" key="8">
    <source>
        <dbReference type="ARBA" id="ARBA00023136"/>
    </source>
</evidence>
<gene>
    <name evidence="18" type="primary">LOC109475172</name>
</gene>
<evidence type="ECO:0000256" key="10">
    <source>
        <dbReference type="ARBA" id="ARBA00023170"/>
    </source>
</evidence>
<dbReference type="FunFam" id="1.20.1070.10:FF:000163">
    <property type="entry name" value="Thromboxane A2 receptor"/>
    <property type="match status" value="1"/>
</dbReference>